<protein>
    <submittedName>
        <fullName evidence="3">Gag-pol polyprotein</fullName>
    </submittedName>
</protein>
<evidence type="ECO:0000313" key="4">
    <source>
        <dbReference type="Proteomes" id="UP000265520"/>
    </source>
</evidence>
<evidence type="ECO:0000259" key="2">
    <source>
        <dbReference type="Pfam" id="PF25597"/>
    </source>
</evidence>
<dbReference type="AlphaFoldDB" id="A0A392RK02"/>
<organism evidence="3 4">
    <name type="scientific">Trifolium medium</name>
    <dbReference type="NCBI Taxonomy" id="97028"/>
    <lineage>
        <taxon>Eukaryota</taxon>
        <taxon>Viridiplantae</taxon>
        <taxon>Streptophyta</taxon>
        <taxon>Embryophyta</taxon>
        <taxon>Tracheophyta</taxon>
        <taxon>Spermatophyta</taxon>
        <taxon>Magnoliopsida</taxon>
        <taxon>eudicotyledons</taxon>
        <taxon>Gunneridae</taxon>
        <taxon>Pentapetalae</taxon>
        <taxon>rosids</taxon>
        <taxon>fabids</taxon>
        <taxon>Fabales</taxon>
        <taxon>Fabaceae</taxon>
        <taxon>Papilionoideae</taxon>
        <taxon>50 kb inversion clade</taxon>
        <taxon>NPAAA clade</taxon>
        <taxon>Hologalegina</taxon>
        <taxon>IRL clade</taxon>
        <taxon>Trifolieae</taxon>
        <taxon>Trifolium</taxon>
    </lineage>
</organism>
<feature type="non-terminal residue" evidence="3">
    <location>
        <position position="86"/>
    </location>
</feature>
<dbReference type="Pfam" id="PF25597">
    <property type="entry name" value="SH3_retrovirus"/>
    <property type="match status" value="1"/>
</dbReference>
<feature type="domain" description="Retroviral polymerase SH3-like" evidence="2">
    <location>
        <begin position="1"/>
        <end position="41"/>
    </location>
</feature>
<dbReference type="EMBL" id="LXQA010235022">
    <property type="protein sequence ID" value="MCI36567.1"/>
    <property type="molecule type" value="Genomic_DNA"/>
</dbReference>
<dbReference type="Proteomes" id="UP000265520">
    <property type="component" value="Unassembled WGS sequence"/>
</dbReference>
<proteinExistence type="predicted"/>
<dbReference type="InterPro" id="IPR057670">
    <property type="entry name" value="SH3_retrovirus"/>
</dbReference>
<feature type="region of interest" description="Disordered" evidence="1">
    <location>
        <begin position="52"/>
        <end position="86"/>
    </location>
</feature>
<sequence>MDPKSEEEIFLGYATNNKAYRVYNSRTKTMLESINVVVDDIAGEKTTDVADDVIASDLPSDETVEVKEPESDTEAPIPKPTKTPKK</sequence>
<evidence type="ECO:0000313" key="3">
    <source>
        <dbReference type="EMBL" id="MCI36567.1"/>
    </source>
</evidence>
<feature type="compositionally biased region" description="Pro residues" evidence="1">
    <location>
        <begin position="77"/>
        <end position="86"/>
    </location>
</feature>
<name>A0A392RK02_9FABA</name>
<evidence type="ECO:0000256" key="1">
    <source>
        <dbReference type="SAM" id="MobiDB-lite"/>
    </source>
</evidence>
<comment type="caution">
    <text evidence="3">The sequence shown here is derived from an EMBL/GenBank/DDBJ whole genome shotgun (WGS) entry which is preliminary data.</text>
</comment>
<keyword evidence="4" id="KW-1185">Reference proteome</keyword>
<accession>A0A392RK02</accession>
<reference evidence="3 4" key="1">
    <citation type="journal article" date="2018" name="Front. Plant Sci.">
        <title>Red Clover (Trifolium pratense) and Zigzag Clover (T. medium) - A Picture of Genomic Similarities and Differences.</title>
        <authorList>
            <person name="Dluhosova J."/>
            <person name="Istvanek J."/>
            <person name="Nedelnik J."/>
            <person name="Repkova J."/>
        </authorList>
    </citation>
    <scope>NUCLEOTIDE SEQUENCE [LARGE SCALE GENOMIC DNA]</scope>
    <source>
        <strain evidence="4">cv. 10/8</strain>
        <tissue evidence="3">Leaf</tissue>
    </source>
</reference>